<dbReference type="GO" id="GO:0005524">
    <property type="term" value="F:ATP binding"/>
    <property type="evidence" value="ECO:0007669"/>
    <property type="project" value="UniProtKB-KW"/>
</dbReference>
<name>A9V117_MONBE</name>
<evidence type="ECO:0000259" key="5">
    <source>
        <dbReference type="SMART" id="SM00045"/>
    </source>
</evidence>
<sequence length="498" mass="54751">MVSSPFSENGRTSTSTVLSASSSQPASALSVAADVFAASTDEELKPADIVQTLLRYMQSLFDVIASMTEDMTKSSSFPREAISRAASARDRCARICEGLEERLQSALTEGTNIQDIRLAMSVILDGLSSLMAAHDLDVARQLSDNGGPSSSGEEMSVMNNYFGIGLDAKIAAEFDTLRNEFPHKCRSRLKNQMWYGWMGLKEVFLNTCKNLHRRIRIEADGKVLDLPRLQGVVILNIGSYMGGVDLWGTPRPGSSFRPQSFNDGLLEIVGIRGSMQMAMSKSLKLKPIKLCQAREVIITMLGMEKLPVQVDGEPWMQSPAVIRISLKGKMQMLCRDRNFEQIVRGWNAPLSKEADLITAFRSTISALRMELGSTGDLNSSARHGLKKFEERLTSFAGAVEVQDLDEPLLAREAFSPARARWLVTNSLNMMSTLHQAIADLDATAPAVQLFERARLQSLVLLKFLNEAVPTWLAEPAGTSTLQVGLQLQMTIPPFDLKG</sequence>
<dbReference type="Gene3D" id="2.60.200.40">
    <property type="match status" value="1"/>
</dbReference>
<feature type="domain" description="Diacylglycerol kinase accessory" evidence="5">
    <location>
        <begin position="157"/>
        <end position="314"/>
    </location>
</feature>
<dbReference type="STRING" id="81824.A9V117"/>
<gene>
    <name evidence="6" type="ORF">MONBRDRAFT_25986</name>
</gene>
<dbReference type="SUPFAM" id="SSF111331">
    <property type="entry name" value="NAD kinase/diacylglycerol kinase-like"/>
    <property type="match status" value="1"/>
</dbReference>
<keyword evidence="4" id="KW-0067">ATP-binding</keyword>
<dbReference type="GO" id="GO:0007200">
    <property type="term" value="P:phospholipase C-activating G protein-coupled receptor signaling pathway"/>
    <property type="evidence" value="ECO:0007669"/>
    <property type="project" value="InterPro"/>
</dbReference>
<evidence type="ECO:0000256" key="4">
    <source>
        <dbReference type="ARBA" id="ARBA00022840"/>
    </source>
</evidence>
<evidence type="ECO:0000256" key="2">
    <source>
        <dbReference type="ARBA" id="ARBA00022741"/>
    </source>
</evidence>
<dbReference type="PANTHER" id="PTHR11255">
    <property type="entry name" value="DIACYLGLYCEROL KINASE"/>
    <property type="match status" value="1"/>
</dbReference>
<evidence type="ECO:0000256" key="3">
    <source>
        <dbReference type="ARBA" id="ARBA00022777"/>
    </source>
</evidence>
<dbReference type="FunFam" id="2.60.200.40:FF:000012">
    <property type="entry name" value="Diacylglycerol kinase"/>
    <property type="match status" value="1"/>
</dbReference>
<dbReference type="InterPro" id="IPR037607">
    <property type="entry name" value="DGK"/>
</dbReference>
<keyword evidence="7" id="KW-1185">Reference proteome</keyword>
<organism evidence="6 7">
    <name type="scientific">Monosiga brevicollis</name>
    <name type="common">Choanoflagellate</name>
    <dbReference type="NCBI Taxonomy" id="81824"/>
    <lineage>
        <taxon>Eukaryota</taxon>
        <taxon>Choanoflagellata</taxon>
        <taxon>Craspedida</taxon>
        <taxon>Salpingoecidae</taxon>
        <taxon>Monosiga</taxon>
    </lineage>
</organism>
<dbReference type="GeneID" id="5891546"/>
<dbReference type="Proteomes" id="UP000001357">
    <property type="component" value="Unassembled WGS sequence"/>
</dbReference>
<evidence type="ECO:0000313" key="6">
    <source>
        <dbReference type="EMBL" id="EDQ88854.1"/>
    </source>
</evidence>
<keyword evidence="3" id="KW-0418">Kinase</keyword>
<dbReference type="KEGG" id="mbr:MONBRDRAFT_25986"/>
<dbReference type="EMBL" id="CH991553">
    <property type="protein sequence ID" value="EDQ88854.1"/>
    <property type="molecule type" value="Genomic_DNA"/>
</dbReference>
<protein>
    <recommendedName>
        <fullName evidence="5">Diacylglycerol kinase accessory domain-containing protein</fullName>
    </recommendedName>
</protein>
<dbReference type="eggNOG" id="KOG1170">
    <property type="taxonomic scope" value="Eukaryota"/>
</dbReference>
<dbReference type="RefSeq" id="XP_001746467.1">
    <property type="nucleotide sequence ID" value="XM_001746415.1"/>
</dbReference>
<keyword evidence="1" id="KW-0808">Transferase</keyword>
<dbReference type="GO" id="GO:0004143">
    <property type="term" value="F:ATP-dependent diacylglycerol kinase activity"/>
    <property type="evidence" value="ECO:0007669"/>
    <property type="project" value="InterPro"/>
</dbReference>
<evidence type="ECO:0000313" key="7">
    <source>
        <dbReference type="Proteomes" id="UP000001357"/>
    </source>
</evidence>
<proteinExistence type="predicted"/>
<accession>A9V117</accession>
<dbReference type="Pfam" id="PF00609">
    <property type="entry name" value="DAGK_acc"/>
    <property type="match status" value="1"/>
</dbReference>
<dbReference type="InterPro" id="IPR000756">
    <property type="entry name" value="Diacylglycerol_kin_accessory"/>
</dbReference>
<keyword evidence="2" id="KW-0547">Nucleotide-binding</keyword>
<evidence type="ECO:0000256" key="1">
    <source>
        <dbReference type="ARBA" id="ARBA00022679"/>
    </source>
</evidence>
<dbReference type="InParanoid" id="A9V117"/>
<reference evidence="6 7" key="1">
    <citation type="journal article" date="2008" name="Nature">
        <title>The genome of the choanoflagellate Monosiga brevicollis and the origin of metazoans.</title>
        <authorList>
            <consortium name="JGI Sequencing"/>
            <person name="King N."/>
            <person name="Westbrook M.J."/>
            <person name="Young S.L."/>
            <person name="Kuo A."/>
            <person name="Abedin M."/>
            <person name="Chapman J."/>
            <person name="Fairclough S."/>
            <person name="Hellsten U."/>
            <person name="Isogai Y."/>
            <person name="Letunic I."/>
            <person name="Marr M."/>
            <person name="Pincus D."/>
            <person name="Putnam N."/>
            <person name="Rokas A."/>
            <person name="Wright K.J."/>
            <person name="Zuzow R."/>
            <person name="Dirks W."/>
            <person name="Good M."/>
            <person name="Goodstein D."/>
            <person name="Lemons D."/>
            <person name="Li W."/>
            <person name="Lyons J.B."/>
            <person name="Morris A."/>
            <person name="Nichols S."/>
            <person name="Richter D.J."/>
            <person name="Salamov A."/>
            <person name="Bork P."/>
            <person name="Lim W.A."/>
            <person name="Manning G."/>
            <person name="Miller W.T."/>
            <person name="McGinnis W."/>
            <person name="Shapiro H."/>
            <person name="Tjian R."/>
            <person name="Grigoriev I.V."/>
            <person name="Rokhsar D."/>
        </authorList>
    </citation>
    <scope>NUCLEOTIDE SEQUENCE [LARGE SCALE GENOMIC DNA]</scope>
    <source>
        <strain evidence="7">MX1 / ATCC 50154</strain>
    </source>
</reference>
<dbReference type="SMART" id="SM00045">
    <property type="entry name" value="DAGKa"/>
    <property type="match status" value="1"/>
</dbReference>
<dbReference type="PANTHER" id="PTHR11255:SF109">
    <property type="entry name" value="DIACYLGLYCEROL KINASE ETA"/>
    <property type="match status" value="1"/>
</dbReference>
<dbReference type="InterPro" id="IPR016064">
    <property type="entry name" value="NAD/diacylglycerol_kinase_sf"/>
</dbReference>
<dbReference type="AlphaFoldDB" id="A9V117"/>